<feature type="compositionally biased region" description="Basic and acidic residues" evidence="1">
    <location>
        <begin position="44"/>
        <end position="59"/>
    </location>
</feature>
<accession>A0AAW0IZK6</accession>
<gene>
    <name evidence="2" type="ORF">CFP56_039443</name>
</gene>
<name>A0AAW0IZK6_QUESU</name>
<dbReference type="EMBL" id="PKMF04000760">
    <property type="protein sequence ID" value="KAK7819963.1"/>
    <property type="molecule type" value="Genomic_DNA"/>
</dbReference>
<reference evidence="2 3" key="1">
    <citation type="journal article" date="2018" name="Sci. Data">
        <title>The draft genome sequence of cork oak.</title>
        <authorList>
            <person name="Ramos A.M."/>
            <person name="Usie A."/>
            <person name="Barbosa P."/>
            <person name="Barros P.M."/>
            <person name="Capote T."/>
            <person name="Chaves I."/>
            <person name="Simoes F."/>
            <person name="Abreu I."/>
            <person name="Carrasquinho I."/>
            <person name="Faro C."/>
            <person name="Guimaraes J.B."/>
            <person name="Mendonca D."/>
            <person name="Nobrega F."/>
            <person name="Rodrigues L."/>
            <person name="Saibo N.J.M."/>
            <person name="Varela M.C."/>
            <person name="Egas C."/>
            <person name="Matos J."/>
            <person name="Miguel C.M."/>
            <person name="Oliveira M.M."/>
            <person name="Ricardo C.P."/>
            <person name="Goncalves S."/>
        </authorList>
    </citation>
    <scope>NUCLEOTIDE SEQUENCE [LARGE SCALE GENOMIC DNA]</scope>
    <source>
        <strain evidence="3">cv. HL8</strain>
    </source>
</reference>
<keyword evidence="3" id="KW-1185">Reference proteome</keyword>
<sequence length="148" mass="16835">MAGRAAQRDPITLVEIRRMGMWVLFEFNGKASNGYEMKKALVKSKEEELEVTKPTKEEGNGATKMGRVEVTREHGEEVNDGEEGEEPHHSSWDPCNYAKSRDRENKPEAARVAVCNLILTQVKVRVRVRVRLLTKPNINETFVGIRDN</sequence>
<dbReference type="AlphaFoldDB" id="A0AAW0IZK6"/>
<feature type="region of interest" description="Disordered" evidence="1">
    <location>
        <begin position="44"/>
        <end position="106"/>
    </location>
</feature>
<evidence type="ECO:0000313" key="3">
    <source>
        <dbReference type="Proteomes" id="UP000237347"/>
    </source>
</evidence>
<organism evidence="2 3">
    <name type="scientific">Quercus suber</name>
    <name type="common">Cork oak</name>
    <dbReference type="NCBI Taxonomy" id="58331"/>
    <lineage>
        <taxon>Eukaryota</taxon>
        <taxon>Viridiplantae</taxon>
        <taxon>Streptophyta</taxon>
        <taxon>Embryophyta</taxon>
        <taxon>Tracheophyta</taxon>
        <taxon>Spermatophyta</taxon>
        <taxon>Magnoliopsida</taxon>
        <taxon>eudicotyledons</taxon>
        <taxon>Gunneridae</taxon>
        <taxon>Pentapetalae</taxon>
        <taxon>rosids</taxon>
        <taxon>fabids</taxon>
        <taxon>Fagales</taxon>
        <taxon>Fagaceae</taxon>
        <taxon>Quercus</taxon>
    </lineage>
</organism>
<evidence type="ECO:0000313" key="2">
    <source>
        <dbReference type="EMBL" id="KAK7819963.1"/>
    </source>
</evidence>
<dbReference type="Proteomes" id="UP000237347">
    <property type="component" value="Unassembled WGS sequence"/>
</dbReference>
<comment type="caution">
    <text evidence="2">The sequence shown here is derived from an EMBL/GenBank/DDBJ whole genome shotgun (WGS) entry which is preliminary data.</text>
</comment>
<proteinExistence type="predicted"/>
<evidence type="ECO:0000256" key="1">
    <source>
        <dbReference type="SAM" id="MobiDB-lite"/>
    </source>
</evidence>
<feature type="compositionally biased region" description="Basic and acidic residues" evidence="1">
    <location>
        <begin position="66"/>
        <end position="77"/>
    </location>
</feature>
<protein>
    <submittedName>
        <fullName evidence="2">Uncharacterized protein</fullName>
    </submittedName>
</protein>